<dbReference type="InterPro" id="IPR002426">
    <property type="entry name" value="ADH_Ceratitis-type"/>
</dbReference>
<reference evidence="4 5" key="1">
    <citation type="submission" date="2020-11" db="EMBL/GenBank/DDBJ databases">
        <authorList>
            <person name="Wallbank WR R."/>
            <person name="Pardo Diaz C."/>
            <person name="Kozak K."/>
            <person name="Martin S."/>
            <person name="Jiggins C."/>
            <person name="Moest M."/>
            <person name="Warren A I."/>
            <person name="Generalovic N T."/>
            <person name="Byers J.R.P. K."/>
            <person name="Montejo-Kovacevich G."/>
            <person name="Yen C E."/>
        </authorList>
    </citation>
    <scope>NUCLEOTIDE SEQUENCE [LARGE SCALE GENOMIC DNA]</scope>
</reference>
<dbReference type="GO" id="GO:0005737">
    <property type="term" value="C:cytoplasm"/>
    <property type="evidence" value="ECO:0007669"/>
    <property type="project" value="TreeGrafter"/>
</dbReference>
<sequence length="259" mass="28037">MALNLAGLRVAICGGLGGIGREICKGLLEKNVARLAVLDLKEDADALKKWKSEHPKQGMFFGNIDVTKRADVEKSVGEAKKELGGLDMFINCSGILKDNDPDLTIQVNLLGTIYTTLTAVNLMGKQKGQNGGTIVNVASVLGLQPCHQFGIYSASKHGCVGFTRSLSHEFHFNKTGIRFLTICPGITVTNIIADTKDLGTFDYLADEAVRFTQAKTQQADICGKNIIKALETGKNGSVWICDLGTLKEANIPVYWEAQY</sequence>
<dbReference type="Proteomes" id="UP000594454">
    <property type="component" value="Chromosome 4"/>
</dbReference>
<proteinExistence type="inferred from homology"/>
<dbReference type="InParanoid" id="A0A7R8UX86"/>
<organism evidence="4 5">
    <name type="scientific">Hermetia illucens</name>
    <name type="common">Black soldier fly</name>
    <dbReference type="NCBI Taxonomy" id="343691"/>
    <lineage>
        <taxon>Eukaryota</taxon>
        <taxon>Metazoa</taxon>
        <taxon>Ecdysozoa</taxon>
        <taxon>Arthropoda</taxon>
        <taxon>Hexapoda</taxon>
        <taxon>Insecta</taxon>
        <taxon>Pterygota</taxon>
        <taxon>Neoptera</taxon>
        <taxon>Endopterygota</taxon>
        <taxon>Diptera</taxon>
        <taxon>Brachycera</taxon>
        <taxon>Stratiomyomorpha</taxon>
        <taxon>Stratiomyidae</taxon>
        <taxon>Hermetiinae</taxon>
        <taxon>Hermetia</taxon>
    </lineage>
</organism>
<evidence type="ECO:0000256" key="2">
    <source>
        <dbReference type="ARBA" id="ARBA00023002"/>
    </source>
</evidence>
<evidence type="ECO:0000313" key="5">
    <source>
        <dbReference type="Proteomes" id="UP000594454"/>
    </source>
</evidence>
<dbReference type="PANTHER" id="PTHR44229">
    <property type="entry name" value="15-HYDROXYPROSTAGLANDIN DEHYDROGENASE [NAD(+)]"/>
    <property type="match status" value="1"/>
</dbReference>
<dbReference type="PRINTS" id="PR01167">
    <property type="entry name" value="INSADHFAMILY"/>
</dbReference>
<dbReference type="AlphaFoldDB" id="A0A7R8UX86"/>
<dbReference type="InterPro" id="IPR036291">
    <property type="entry name" value="NAD(P)-bd_dom_sf"/>
</dbReference>
<keyword evidence="5" id="KW-1185">Reference proteome</keyword>
<accession>A0A7R8UX86</accession>
<dbReference type="SUPFAM" id="SSF51735">
    <property type="entry name" value="NAD(P)-binding Rossmann-fold domains"/>
    <property type="match status" value="1"/>
</dbReference>
<dbReference type="FunCoup" id="A0A7R8UX86">
    <property type="interactions" value="76"/>
</dbReference>
<dbReference type="PRINTS" id="PR01169">
    <property type="entry name" value="CERATITISADH"/>
</dbReference>
<keyword evidence="2" id="KW-0560">Oxidoreductase</keyword>
<evidence type="ECO:0000256" key="1">
    <source>
        <dbReference type="ARBA" id="ARBA00006484"/>
    </source>
</evidence>
<name>A0A7R8UX86_HERIL</name>
<dbReference type="OrthoDB" id="417891at2759"/>
<dbReference type="OMA" id="MANPIYF"/>
<dbReference type="PANTHER" id="PTHR44229:SF8">
    <property type="entry name" value="ALCOHOL DEHYDROGENASE-RELATED"/>
    <property type="match status" value="1"/>
</dbReference>
<protein>
    <recommendedName>
        <fullName evidence="6">Alcohol dehydrogenase</fullName>
    </recommendedName>
</protein>
<evidence type="ECO:0000313" key="4">
    <source>
        <dbReference type="EMBL" id="CAD7088792.1"/>
    </source>
</evidence>
<dbReference type="Pfam" id="PF00106">
    <property type="entry name" value="adh_short"/>
    <property type="match status" value="1"/>
</dbReference>
<dbReference type="InterPro" id="IPR002347">
    <property type="entry name" value="SDR_fam"/>
</dbReference>
<dbReference type="PRINTS" id="PR00080">
    <property type="entry name" value="SDRFAMILY"/>
</dbReference>
<comment type="similarity">
    <text evidence="1 3">Belongs to the short-chain dehydrogenases/reductases (SDR) family.</text>
</comment>
<dbReference type="Gene3D" id="3.40.50.720">
    <property type="entry name" value="NAD(P)-binding Rossmann-like Domain"/>
    <property type="match status" value="1"/>
</dbReference>
<evidence type="ECO:0000256" key="3">
    <source>
        <dbReference type="RuleBase" id="RU000363"/>
    </source>
</evidence>
<dbReference type="GO" id="GO:0004022">
    <property type="term" value="F:alcohol dehydrogenase (NAD+) activity"/>
    <property type="evidence" value="ECO:0007669"/>
    <property type="project" value="InterPro"/>
</dbReference>
<dbReference type="EMBL" id="LR899012">
    <property type="protein sequence ID" value="CAD7088792.1"/>
    <property type="molecule type" value="Genomic_DNA"/>
</dbReference>
<gene>
    <name evidence="4" type="ORF">HERILL_LOCUS11386</name>
</gene>
<evidence type="ECO:0008006" key="6">
    <source>
        <dbReference type="Google" id="ProtNLM"/>
    </source>
</evidence>